<protein>
    <submittedName>
        <fullName evidence="6">Epoxide hydrolase 4-like</fullName>
    </submittedName>
</protein>
<keyword evidence="3" id="KW-0472">Membrane</keyword>
<reference evidence="5" key="1">
    <citation type="submission" date="2025-05" db="UniProtKB">
        <authorList>
            <consortium name="RefSeq"/>
        </authorList>
    </citation>
    <scope>NUCLEOTIDE SEQUENCE [LARGE SCALE GENOMIC DNA]</scope>
</reference>
<accession>A0A8B8I2S2</accession>
<dbReference type="GO" id="GO:0004301">
    <property type="term" value="F:epoxide hydrolase activity"/>
    <property type="evidence" value="ECO:0007669"/>
    <property type="project" value="UniProtKB-ARBA"/>
</dbReference>
<evidence type="ECO:0000256" key="1">
    <source>
        <dbReference type="ARBA" id="ARBA00022801"/>
    </source>
</evidence>
<dbReference type="SUPFAM" id="SSF53474">
    <property type="entry name" value="alpha/beta-Hydrolases"/>
    <property type="match status" value="1"/>
</dbReference>
<dbReference type="PRINTS" id="PR00111">
    <property type="entry name" value="ABHYDROLASE"/>
</dbReference>
<dbReference type="PRINTS" id="PR00412">
    <property type="entry name" value="EPOXHYDRLASE"/>
</dbReference>
<dbReference type="OMA" id="YANWQLA"/>
<evidence type="ECO:0000256" key="3">
    <source>
        <dbReference type="SAM" id="Phobius"/>
    </source>
</evidence>
<keyword evidence="5" id="KW-1185">Reference proteome</keyword>
<gene>
    <name evidence="6" type="primary">LOC113397296</name>
</gene>
<evidence type="ECO:0000259" key="4">
    <source>
        <dbReference type="Pfam" id="PF00561"/>
    </source>
</evidence>
<keyword evidence="3" id="KW-0812">Transmembrane</keyword>
<dbReference type="PANTHER" id="PTHR43329">
    <property type="entry name" value="EPOXIDE HYDROLASE"/>
    <property type="match status" value="1"/>
</dbReference>
<keyword evidence="3" id="KW-1133">Transmembrane helix</keyword>
<evidence type="ECO:0000256" key="2">
    <source>
        <dbReference type="ARBA" id="ARBA00038334"/>
    </source>
</evidence>
<dbReference type="InterPro" id="IPR029058">
    <property type="entry name" value="AB_hydrolase_fold"/>
</dbReference>
<reference evidence="6" key="2">
    <citation type="submission" date="2025-08" db="UniProtKB">
        <authorList>
            <consortium name="RefSeq"/>
        </authorList>
    </citation>
    <scope>IDENTIFICATION</scope>
    <source>
        <tissue evidence="6">Whole body</tissue>
    </source>
</reference>
<comment type="similarity">
    <text evidence="2">Belongs to the AB hydrolase superfamily. Epoxide hydrolase family.</text>
</comment>
<evidence type="ECO:0000313" key="6">
    <source>
        <dbReference type="RefSeq" id="XP_026491374.2"/>
    </source>
</evidence>
<organism evidence="5 6">
    <name type="scientific">Vanessa tameamea</name>
    <name type="common">Kamehameha butterfly</name>
    <dbReference type="NCBI Taxonomy" id="334116"/>
    <lineage>
        <taxon>Eukaryota</taxon>
        <taxon>Metazoa</taxon>
        <taxon>Ecdysozoa</taxon>
        <taxon>Arthropoda</taxon>
        <taxon>Hexapoda</taxon>
        <taxon>Insecta</taxon>
        <taxon>Pterygota</taxon>
        <taxon>Neoptera</taxon>
        <taxon>Endopterygota</taxon>
        <taxon>Lepidoptera</taxon>
        <taxon>Glossata</taxon>
        <taxon>Ditrysia</taxon>
        <taxon>Papilionoidea</taxon>
        <taxon>Nymphalidae</taxon>
        <taxon>Nymphalinae</taxon>
        <taxon>Vanessa</taxon>
    </lineage>
</organism>
<keyword evidence="1" id="KW-0378">Hydrolase</keyword>
<dbReference type="InterPro" id="IPR000639">
    <property type="entry name" value="Epox_hydrolase-like"/>
</dbReference>
<feature type="domain" description="AB hydrolase-1" evidence="4">
    <location>
        <begin position="82"/>
        <end position="182"/>
    </location>
</feature>
<proteinExistence type="inferred from homology"/>
<dbReference type="Gene3D" id="3.40.50.1820">
    <property type="entry name" value="alpha/beta hydrolase"/>
    <property type="match status" value="1"/>
</dbReference>
<name>A0A8B8I2S2_VANTA</name>
<sequence>MSVVTICHRFVVANALTLLYTAKALLGILINIVINPFKNPWANKLNLVPPSNLTDPKYGVHKYIKVNDIKLHYVESGDSSKPLMLFLHGFPEFWYSWRHQIVHFNKDYRVVAVDMRGYGDSEKPDGVSSYKIEYLVDDIKELIRALGHEKCILVSHDWGGVIACKLRETYPEVLHALIVLSSGSKDVWFRQIWSTNEQRKKSGYVFMFRAPIIPELLLQMNNLQYLDSLMLVKGKDTITKEDIECYKYWFGKQTGFTAPLNYYRANFSYSWEENLYGENVPFLLAIGENEKYISHSSQDLMKTRYTTIETTTVEKSGHFMQQEEPEKVNKLVRDFLQKYKL</sequence>
<dbReference type="InterPro" id="IPR000073">
    <property type="entry name" value="AB_hydrolase_1"/>
</dbReference>
<dbReference type="RefSeq" id="XP_026491374.2">
    <property type="nucleotide sequence ID" value="XM_026635589.2"/>
</dbReference>
<dbReference type="OrthoDB" id="408373at2759"/>
<feature type="transmembrane region" description="Helical" evidence="3">
    <location>
        <begin position="12"/>
        <end position="34"/>
    </location>
</feature>
<dbReference type="Proteomes" id="UP001652626">
    <property type="component" value="Chromosome 3"/>
</dbReference>
<evidence type="ECO:0000313" key="5">
    <source>
        <dbReference type="Proteomes" id="UP001652626"/>
    </source>
</evidence>
<dbReference type="AlphaFoldDB" id="A0A8B8I2S2"/>
<dbReference type="Pfam" id="PF00561">
    <property type="entry name" value="Abhydrolase_1"/>
    <property type="match status" value="1"/>
</dbReference>
<dbReference type="GeneID" id="113397296"/>